<feature type="domain" description="Major facilitator superfamily (MFS) profile" evidence="7">
    <location>
        <begin position="16"/>
        <end position="432"/>
    </location>
</feature>
<feature type="transmembrane region" description="Helical" evidence="6">
    <location>
        <begin position="345"/>
        <end position="366"/>
    </location>
</feature>
<dbReference type="PANTHER" id="PTHR23513:SF17">
    <property type="entry name" value="MEMBRANE PROTEIN"/>
    <property type="match status" value="1"/>
</dbReference>
<accession>A0A1H5LQZ7</accession>
<dbReference type="Proteomes" id="UP000182725">
    <property type="component" value="Unassembled WGS sequence"/>
</dbReference>
<evidence type="ECO:0000313" key="8">
    <source>
        <dbReference type="EMBL" id="SEE78618.1"/>
    </source>
</evidence>
<feature type="transmembrane region" description="Helical" evidence="6">
    <location>
        <begin position="403"/>
        <end position="425"/>
    </location>
</feature>
<dbReference type="SUPFAM" id="SSF103473">
    <property type="entry name" value="MFS general substrate transporter"/>
    <property type="match status" value="1"/>
</dbReference>
<evidence type="ECO:0000256" key="6">
    <source>
        <dbReference type="SAM" id="Phobius"/>
    </source>
</evidence>
<dbReference type="Pfam" id="PF07690">
    <property type="entry name" value="MFS_1"/>
    <property type="match status" value="1"/>
</dbReference>
<comment type="subcellular location">
    <subcellularLocation>
        <location evidence="1">Cell membrane</location>
        <topology evidence="1">Multi-pass membrane protein</topology>
    </subcellularLocation>
</comment>
<gene>
    <name evidence="8" type="ORF">SAMN04489740_2534</name>
</gene>
<name>A0A1H5LQZ7_9MICC</name>
<proteinExistence type="predicted"/>
<organism evidence="8 9">
    <name type="scientific">Arthrobacter alpinus</name>
    <dbReference type="NCBI Taxonomy" id="656366"/>
    <lineage>
        <taxon>Bacteria</taxon>
        <taxon>Bacillati</taxon>
        <taxon>Actinomycetota</taxon>
        <taxon>Actinomycetes</taxon>
        <taxon>Micrococcales</taxon>
        <taxon>Micrococcaceae</taxon>
        <taxon>Arthrobacter</taxon>
    </lineage>
</organism>
<sequence>MRSLITRGQDIELRKRSRRTNIVLWLAGYGSGVLGDQMYFVALAWTATRFATPAQVGFLLAAGAVPRALLLLFGGAVADRYGPKWTALVSSAGRAVVIAAISISLSSGASDIALLVLLTTAFGIADALFLPAVASLPAYIADRSSLRRLQGARSLLQRLAMATGPPLVGFLLAHINQGATFAILSAILALSTCLLFFTRVSSPAAKSEAETPCGDSLGGTPRSRSSKNTIRMLRISLIRDARTGLDYVSKHPVLRPMLMIIALSELAIAGPIAAGIPALADDRGWGAQGVGTVLACVGIGAMTTALYLTFGPKLPHPGLYALGSVVLMGPALIVVGAAAEVWLSAGAGLVLGFCGGICGTLIQTFVITMSDPSQLGRVLSVVTLASIGAAPIAYAATGLITQFAGASFAFLCSGVLVSLTGCYALTLKPLRRATLE</sequence>
<dbReference type="GO" id="GO:0022857">
    <property type="term" value="F:transmembrane transporter activity"/>
    <property type="evidence" value="ECO:0007669"/>
    <property type="project" value="InterPro"/>
</dbReference>
<dbReference type="GO" id="GO:0005886">
    <property type="term" value="C:plasma membrane"/>
    <property type="evidence" value="ECO:0007669"/>
    <property type="project" value="UniProtKB-SubCell"/>
</dbReference>
<dbReference type="InterPro" id="IPR011701">
    <property type="entry name" value="MFS"/>
</dbReference>
<keyword evidence="2" id="KW-1003">Cell membrane</keyword>
<dbReference type="PROSITE" id="PS50850">
    <property type="entry name" value="MFS"/>
    <property type="match status" value="1"/>
</dbReference>
<protein>
    <submittedName>
        <fullName evidence="8">Major Facilitator Superfamily protein</fullName>
    </submittedName>
</protein>
<feature type="transmembrane region" description="Helical" evidence="6">
    <location>
        <begin position="112"/>
        <end position="134"/>
    </location>
</feature>
<feature type="transmembrane region" description="Helical" evidence="6">
    <location>
        <begin position="285"/>
        <end position="307"/>
    </location>
</feature>
<feature type="transmembrane region" description="Helical" evidence="6">
    <location>
        <begin position="57"/>
        <end position="78"/>
    </location>
</feature>
<feature type="transmembrane region" description="Helical" evidence="6">
    <location>
        <begin position="179"/>
        <end position="197"/>
    </location>
</feature>
<dbReference type="CDD" id="cd06173">
    <property type="entry name" value="MFS_MefA_like"/>
    <property type="match status" value="1"/>
</dbReference>
<dbReference type="InterPro" id="IPR036259">
    <property type="entry name" value="MFS_trans_sf"/>
</dbReference>
<feature type="transmembrane region" description="Helical" evidence="6">
    <location>
        <begin position="378"/>
        <end position="397"/>
    </location>
</feature>
<evidence type="ECO:0000256" key="2">
    <source>
        <dbReference type="ARBA" id="ARBA00022475"/>
    </source>
</evidence>
<dbReference type="InterPro" id="IPR020846">
    <property type="entry name" value="MFS_dom"/>
</dbReference>
<evidence type="ECO:0000256" key="4">
    <source>
        <dbReference type="ARBA" id="ARBA00022989"/>
    </source>
</evidence>
<reference evidence="8 9" key="1">
    <citation type="submission" date="2016-10" db="EMBL/GenBank/DDBJ databases">
        <authorList>
            <person name="de Groot N.N."/>
        </authorList>
    </citation>
    <scope>NUCLEOTIDE SEQUENCE [LARGE SCALE GENOMIC DNA]</scope>
    <source>
        <strain evidence="8 9">DSM 22274</strain>
    </source>
</reference>
<evidence type="ECO:0000313" key="9">
    <source>
        <dbReference type="Proteomes" id="UP000182725"/>
    </source>
</evidence>
<feature type="transmembrane region" description="Helical" evidence="6">
    <location>
        <begin position="319"/>
        <end position="339"/>
    </location>
</feature>
<feature type="transmembrane region" description="Helical" evidence="6">
    <location>
        <begin position="85"/>
        <end position="106"/>
    </location>
</feature>
<evidence type="ECO:0000256" key="3">
    <source>
        <dbReference type="ARBA" id="ARBA00022692"/>
    </source>
</evidence>
<keyword evidence="4 6" id="KW-1133">Transmembrane helix</keyword>
<dbReference type="EMBL" id="FNTV01000001">
    <property type="protein sequence ID" value="SEE78618.1"/>
    <property type="molecule type" value="Genomic_DNA"/>
</dbReference>
<dbReference type="PANTHER" id="PTHR23513">
    <property type="entry name" value="INTEGRAL MEMBRANE EFFLUX PROTEIN-RELATED"/>
    <property type="match status" value="1"/>
</dbReference>
<evidence type="ECO:0000259" key="7">
    <source>
        <dbReference type="PROSITE" id="PS50850"/>
    </source>
</evidence>
<feature type="transmembrane region" description="Helical" evidence="6">
    <location>
        <begin position="257"/>
        <end position="279"/>
    </location>
</feature>
<evidence type="ECO:0000256" key="1">
    <source>
        <dbReference type="ARBA" id="ARBA00004651"/>
    </source>
</evidence>
<dbReference type="AlphaFoldDB" id="A0A1H5LQZ7"/>
<feature type="transmembrane region" description="Helical" evidence="6">
    <location>
        <begin position="155"/>
        <end position="173"/>
    </location>
</feature>
<feature type="transmembrane region" description="Helical" evidence="6">
    <location>
        <begin position="21"/>
        <end position="45"/>
    </location>
</feature>
<keyword evidence="3 6" id="KW-0812">Transmembrane</keyword>
<dbReference type="Gene3D" id="1.20.1250.20">
    <property type="entry name" value="MFS general substrate transporter like domains"/>
    <property type="match status" value="1"/>
</dbReference>
<keyword evidence="5 6" id="KW-0472">Membrane</keyword>
<evidence type="ECO:0000256" key="5">
    <source>
        <dbReference type="ARBA" id="ARBA00023136"/>
    </source>
</evidence>